<keyword evidence="2 7" id="KW-0813">Transport</keyword>
<dbReference type="GO" id="GO:0005886">
    <property type="term" value="C:plasma membrane"/>
    <property type="evidence" value="ECO:0007669"/>
    <property type="project" value="UniProtKB-SubCell"/>
</dbReference>
<dbReference type="GO" id="GO:0055085">
    <property type="term" value="P:transmembrane transport"/>
    <property type="evidence" value="ECO:0007669"/>
    <property type="project" value="InterPro"/>
</dbReference>
<dbReference type="PANTHER" id="PTHR43163">
    <property type="entry name" value="DIPEPTIDE TRANSPORT SYSTEM PERMEASE PROTEIN DPPB-RELATED"/>
    <property type="match status" value="1"/>
</dbReference>
<evidence type="ECO:0000256" key="5">
    <source>
        <dbReference type="ARBA" id="ARBA00022989"/>
    </source>
</evidence>
<keyword evidence="4 7" id="KW-0812">Transmembrane</keyword>
<feature type="transmembrane region" description="Helical" evidence="7">
    <location>
        <begin position="436"/>
        <end position="464"/>
    </location>
</feature>
<feature type="transmembrane region" description="Helical" evidence="7">
    <location>
        <begin position="201"/>
        <end position="218"/>
    </location>
</feature>
<feature type="transmembrane region" description="Helical" evidence="7">
    <location>
        <begin position="322"/>
        <end position="343"/>
    </location>
</feature>
<keyword evidence="6 7" id="KW-0472">Membrane</keyword>
<evidence type="ECO:0000313" key="9">
    <source>
        <dbReference type="EMBL" id="SDL38753.1"/>
    </source>
</evidence>
<keyword evidence="3" id="KW-1003">Cell membrane</keyword>
<organism evidence="9 10">
    <name type="scientific">Tessaracoccus oleiagri</name>
    <dbReference type="NCBI Taxonomy" id="686624"/>
    <lineage>
        <taxon>Bacteria</taxon>
        <taxon>Bacillati</taxon>
        <taxon>Actinomycetota</taxon>
        <taxon>Actinomycetes</taxon>
        <taxon>Propionibacteriales</taxon>
        <taxon>Propionibacteriaceae</taxon>
        <taxon>Tessaracoccus</taxon>
    </lineage>
</organism>
<dbReference type="AlphaFoldDB" id="A0A1G9JP27"/>
<feature type="transmembrane region" description="Helical" evidence="7">
    <location>
        <begin position="378"/>
        <end position="397"/>
    </location>
</feature>
<dbReference type="Gene3D" id="1.10.3720.10">
    <property type="entry name" value="MetI-like"/>
    <property type="match status" value="1"/>
</dbReference>
<dbReference type="PROSITE" id="PS50928">
    <property type="entry name" value="ABC_TM1"/>
    <property type="match status" value="1"/>
</dbReference>
<feature type="transmembrane region" description="Helical" evidence="7">
    <location>
        <begin position="291"/>
        <end position="310"/>
    </location>
</feature>
<dbReference type="OrthoDB" id="147688at2"/>
<comment type="subcellular location">
    <subcellularLocation>
        <location evidence="1 7">Cell membrane</location>
        <topology evidence="1 7">Multi-pass membrane protein</topology>
    </subcellularLocation>
</comment>
<dbReference type="SUPFAM" id="SSF161098">
    <property type="entry name" value="MetI-like"/>
    <property type="match status" value="1"/>
</dbReference>
<dbReference type="EMBL" id="FNGP01000002">
    <property type="protein sequence ID" value="SDL38753.1"/>
    <property type="molecule type" value="Genomic_DNA"/>
</dbReference>
<reference evidence="9 10" key="1">
    <citation type="submission" date="2016-10" db="EMBL/GenBank/DDBJ databases">
        <authorList>
            <person name="de Groot N.N."/>
        </authorList>
    </citation>
    <scope>NUCLEOTIDE SEQUENCE [LARGE SCALE GENOMIC DNA]</scope>
    <source>
        <strain evidence="9 10">CGMCC 1.9159</strain>
    </source>
</reference>
<evidence type="ECO:0000256" key="1">
    <source>
        <dbReference type="ARBA" id="ARBA00004651"/>
    </source>
</evidence>
<dbReference type="InterPro" id="IPR035906">
    <property type="entry name" value="MetI-like_sf"/>
</dbReference>
<dbReference type="Proteomes" id="UP000199475">
    <property type="component" value="Unassembled WGS sequence"/>
</dbReference>
<evidence type="ECO:0000313" key="10">
    <source>
        <dbReference type="Proteomes" id="UP000199475"/>
    </source>
</evidence>
<dbReference type="PANTHER" id="PTHR43163:SF6">
    <property type="entry name" value="DIPEPTIDE TRANSPORT SYSTEM PERMEASE PROTEIN DPPB-RELATED"/>
    <property type="match status" value="1"/>
</dbReference>
<feature type="domain" description="ABC transmembrane type-1" evidence="8">
    <location>
        <begin position="100"/>
        <end position="505"/>
    </location>
</feature>
<protein>
    <submittedName>
        <fullName evidence="9">Peptide/nickel transport system permease protein</fullName>
    </submittedName>
</protein>
<dbReference type="CDD" id="cd06261">
    <property type="entry name" value="TM_PBP2"/>
    <property type="match status" value="1"/>
</dbReference>
<name>A0A1G9JP27_9ACTN</name>
<dbReference type="STRING" id="686624.SAMN04488242_1353"/>
<dbReference type="Pfam" id="PF00528">
    <property type="entry name" value="BPD_transp_1"/>
    <property type="match status" value="1"/>
</dbReference>
<keyword evidence="10" id="KW-1185">Reference proteome</keyword>
<evidence type="ECO:0000256" key="7">
    <source>
        <dbReference type="RuleBase" id="RU363032"/>
    </source>
</evidence>
<accession>A0A1G9JP27</accession>
<feature type="transmembrane region" description="Helical" evidence="7">
    <location>
        <begin position="260"/>
        <end position="279"/>
    </location>
</feature>
<comment type="similarity">
    <text evidence="7">Belongs to the binding-protein-dependent transport system permease family.</text>
</comment>
<feature type="transmembrane region" description="Helical" evidence="7">
    <location>
        <begin position="173"/>
        <end position="194"/>
    </location>
</feature>
<feature type="transmembrane region" description="Helical" evidence="7">
    <location>
        <begin position="12"/>
        <end position="31"/>
    </location>
</feature>
<evidence type="ECO:0000259" key="8">
    <source>
        <dbReference type="PROSITE" id="PS50928"/>
    </source>
</evidence>
<evidence type="ECO:0000256" key="4">
    <source>
        <dbReference type="ARBA" id="ARBA00022692"/>
    </source>
</evidence>
<proteinExistence type="inferred from homology"/>
<evidence type="ECO:0000256" key="2">
    <source>
        <dbReference type="ARBA" id="ARBA00022448"/>
    </source>
</evidence>
<feature type="transmembrane region" description="Helical" evidence="7">
    <location>
        <begin position="139"/>
        <end position="161"/>
    </location>
</feature>
<keyword evidence="5 7" id="KW-1133">Transmembrane helix</keyword>
<evidence type="ECO:0000256" key="3">
    <source>
        <dbReference type="ARBA" id="ARBA00022475"/>
    </source>
</evidence>
<evidence type="ECO:0000256" key="6">
    <source>
        <dbReference type="ARBA" id="ARBA00023136"/>
    </source>
</evidence>
<dbReference type="InterPro" id="IPR000515">
    <property type="entry name" value="MetI-like"/>
</dbReference>
<feature type="transmembrane region" description="Helical" evidence="7">
    <location>
        <begin position="484"/>
        <end position="508"/>
    </location>
</feature>
<sequence length="514" mass="55529">MFKYIAKRLGQSVLILLLGSLVLYVLVINSGDPLEDLRESNDPNRENRIQARIANMNLDLPWYTRYLTWLGGAARCVIGQCDLGTSRDGQSVTALVTQAASATLRLVIVATLAAIIIGITLGIVSAVRQYSGFDYGVTLMAFVFFSLPVFWFAVLLKHYAAIQFNDWLPAGQISLRTILISAAVIAFILQAALGGHWKRRLATFGVIFVIVGGVLFYMDAVEWLRRPAVGLPIYILAVIGLAVLVIVLTSGFKNPRVRNAVFATAGIAIVGYAVMRPTLMAERTDPETFRGATLLLLGCLVAGVVLAVLAGQLLGGFSRRQATGAAVVTSLFSSALAFADLMLSHWSGYLAVMPRPIPTIAAVTPNFYSTYWNHMIDTATHLILPTVALTAISIAAYTRYTRASMLDVLNQDYIRTARSKGIAERKVITRHALRNGLIPIATIVAFDFAGLIGGAVITETVFGWQGMGNLFRVGLEQVDPAPVMGFFLVTGSAAVLMNLVADLAYAILDPRITG</sequence>
<feature type="transmembrane region" description="Helical" evidence="7">
    <location>
        <begin position="106"/>
        <end position="127"/>
    </location>
</feature>
<feature type="transmembrane region" description="Helical" evidence="7">
    <location>
        <begin position="230"/>
        <end position="248"/>
    </location>
</feature>
<gene>
    <name evidence="9" type="ORF">SAMN04488242_1353</name>
</gene>